<evidence type="ECO:0000313" key="10">
    <source>
        <dbReference type="Proteomes" id="UP000283474"/>
    </source>
</evidence>
<dbReference type="InterPro" id="IPR003423">
    <property type="entry name" value="OMP_efflux"/>
</dbReference>
<dbReference type="KEGG" id="pus:CKA81_03275"/>
<keyword evidence="8" id="KW-0732">Signal</keyword>
<protein>
    <recommendedName>
        <fullName evidence="11">Channel protein TolC</fullName>
    </recommendedName>
</protein>
<gene>
    <name evidence="9" type="ORF">CKA81_03275</name>
</gene>
<feature type="chain" id="PRO_5019396473" description="Channel protein TolC" evidence="8">
    <location>
        <begin position="29"/>
        <end position="464"/>
    </location>
</feature>
<dbReference type="InterPro" id="IPR051906">
    <property type="entry name" value="TolC-like"/>
</dbReference>
<dbReference type="InterPro" id="IPR010130">
    <property type="entry name" value="T1SS_OMP_TolC"/>
</dbReference>
<keyword evidence="10" id="KW-1185">Reference proteome</keyword>
<dbReference type="SUPFAM" id="SSF56954">
    <property type="entry name" value="Outer membrane efflux proteins (OEP)"/>
    <property type="match status" value="1"/>
</dbReference>
<evidence type="ECO:0000256" key="3">
    <source>
        <dbReference type="ARBA" id="ARBA00022448"/>
    </source>
</evidence>
<comment type="similarity">
    <text evidence="2">Belongs to the outer membrane factor (OMF) (TC 1.B.17) family.</text>
</comment>
<dbReference type="PROSITE" id="PS51257">
    <property type="entry name" value="PROKAR_LIPOPROTEIN"/>
    <property type="match status" value="1"/>
</dbReference>
<evidence type="ECO:0000256" key="8">
    <source>
        <dbReference type="SAM" id="SignalP"/>
    </source>
</evidence>
<keyword evidence="4" id="KW-1134">Transmembrane beta strand</keyword>
<dbReference type="GO" id="GO:0015288">
    <property type="term" value="F:porin activity"/>
    <property type="evidence" value="ECO:0007669"/>
    <property type="project" value="TreeGrafter"/>
</dbReference>
<dbReference type="EMBL" id="CP022987">
    <property type="protein sequence ID" value="QAA92976.1"/>
    <property type="molecule type" value="Genomic_DNA"/>
</dbReference>
<reference evidence="9 10" key="1">
    <citation type="submission" date="2017-08" db="EMBL/GenBank/DDBJ databases">
        <authorList>
            <person name="Park S.-J."/>
            <person name="Kim H."/>
        </authorList>
    </citation>
    <scope>NUCLEOTIDE SEQUENCE [LARGE SCALE GENOMIC DNA]</scope>
    <source>
        <strain evidence="10">ye3</strain>
    </source>
</reference>
<dbReference type="PANTHER" id="PTHR30026">
    <property type="entry name" value="OUTER MEMBRANE PROTEIN TOLC"/>
    <property type="match status" value="1"/>
</dbReference>
<evidence type="ECO:0000256" key="2">
    <source>
        <dbReference type="ARBA" id="ARBA00007613"/>
    </source>
</evidence>
<evidence type="ECO:0000256" key="5">
    <source>
        <dbReference type="ARBA" id="ARBA00022692"/>
    </source>
</evidence>
<evidence type="ECO:0000313" key="9">
    <source>
        <dbReference type="EMBL" id="QAA92976.1"/>
    </source>
</evidence>
<sequence>MRMTTSFFYSLRAIGILMLTLLACIACAPLAAQTFTEALTRTYLTHPELAAQRANLRALNEDVNTALSGWRPTVSASAGVGRNLNTATQPYGSPTVMHHTPSDVTLTASQPLINWTTQPKVEAAEARVMQGRAELVTTEQSVLLAAAQAYVDVVRNRELLRLHEINEQGLLQQIDYRREYFKRQLGTGTELAQAQARHAAAKAQLERVRMQLATAVGAFRRMTGLPPGKQMQLPEGLPPLPDDMEAIVANAVYAMPSVRSAFYGVLAARADVEAARGGLKPTVTLDASTSRHRHPNYVTPSQHEATIKLTLRIPFYQGGSDWSSVRGNRQRELQQQMQLSNSRLKARYDASEAWFGLAAAQAEIDAFRIAIAANKEAYEGVREQHAVLGELTLLEVLNARQELFSSEVSFVEARSRAAISHLQLLAVQGRLTAEGLDLPVASYDPVQDFEQTRGRWIGDDTPEG</sequence>
<evidence type="ECO:0000256" key="6">
    <source>
        <dbReference type="ARBA" id="ARBA00023136"/>
    </source>
</evidence>
<name>A0A410G9L5_9BURK</name>
<dbReference type="GO" id="GO:0015562">
    <property type="term" value="F:efflux transmembrane transporter activity"/>
    <property type="evidence" value="ECO:0007669"/>
    <property type="project" value="InterPro"/>
</dbReference>
<feature type="signal peptide" evidence="8">
    <location>
        <begin position="1"/>
        <end position="28"/>
    </location>
</feature>
<evidence type="ECO:0008006" key="11">
    <source>
        <dbReference type="Google" id="ProtNLM"/>
    </source>
</evidence>
<evidence type="ECO:0000256" key="4">
    <source>
        <dbReference type="ARBA" id="ARBA00022452"/>
    </source>
</evidence>
<dbReference type="Pfam" id="PF02321">
    <property type="entry name" value="OEP"/>
    <property type="match status" value="2"/>
</dbReference>
<accession>A0A410G9L5</accession>
<dbReference type="GO" id="GO:1990281">
    <property type="term" value="C:efflux pump complex"/>
    <property type="evidence" value="ECO:0007669"/>
    <property type="project" value="TreeGrafter"/>
</dbReference>
<dbReference type="Proteomes" id="UP000283474">
    <property type="component" value="Chromosome"/>
</dbReference>
<comment type="subcellular location">
    <subcellularLocation>
        <location evidence="1">Cell outer membrane</location>
    </subcellularLocation>
</comment>
<dbReference type="NCBIfam" id="TIGR01844">
    <property type="entry name" value="type_I_sec_TolC"/>
    <property type="match status" value="1"/>
</dbReference>
<proteinExistence type="inferred from homology"/>
<keyword evidence="5" id="KW-0812">Transmembrane</keyword>
<evidence type="ECO:0000256" key="1">
    <source>
        <dbReference type="ARBA" id="ARBA00004442"/>
    </source>
</evidence>
<evidence type="ECO:0000256" key="7">
    <source>
        <dbReference type="ARBA" id="ARBA00023237"/>
    </source>
</evidence>
<keyword evidence="3" id="KW-0813">Transport</keyword>
<dbReference type="OrthoDB" id="9814637at2"/>
<dbReference type="PANTHER" id="PTHR30026:SF22">
    <property type="entry name" value="OUTER MEMBRANE EFFLUX PROTEIN"/>
    <property type="match status" value="1"/>
</dbReference>
<dbReference type="AlphaFoldDB" id="A0A410G9L5"/>
<organism evidence="9 10">
    <name type="scientific">Pollutimonas thiosulfatoxidans</name>
    <dbReference type="NCBI Taxonomy" id="2028345"/>
    <lineage>
        <taxon>Bacteria</taxon>
        <taxon>Pseudomonadati</taxon>
        <taxon>Pseudomonadota</taxon>
        <taxon>Betaproteobacteria</taxon>
        <taxon>Burkholderiales</taxon>
        <taxon>Alcaligenaceae</taxon>
        <taxon>Pollutimonas</taxon>
    </lineage>
</organism>
<keyword evidence="6" id="KW-0472">Membrane</keyword>
<dbReference type="Gene3D" id="1.20.1600.10">
    <property type="entry name" value="Outer membrane efflux proteins (OEP)"/>
    <property type="match status" value="1"/>
</dbReference>
<keyword evidence="7" id="KW-0998">Cell outer membrane</keyword>
<dbReference type="GO" id="GO:0009279">
    <property type="term" value="C:cell outer membrane"/>
    <property type="evidence" value="ECO:0007669"/>
    <property type="project" value="UniProtKB-SubCell"/>
</dbReference>